<dbReference type="InterPro" id="IPR036691">
    <property type="entry name" value="Endo/exonu/phosph_ase_sf"/>
</dbReference>
<organism evidence="2 3">
    <name type="scientific">Parendozoicomonas haliclonae</name>
    <dbReference type="NCBI Taxonomy" id="1960125"/>
    <lineage>
        <taxon>Bacteria</taxon>
        <taxon>Pseudomonadati</taxon>
        <taxon>Pseudomonadota</taxon>
        <taxon>Gammaproteobacteria</taxon>
        <taxon>Oceanospirillales</taxon>
        <taxon>Endozoicomonadaceae</taxon>
        <taxon>Parendozoicomonas</taxon>
    </lineage>
</organism>
<evidence type="ECO:0000313" key="2">
    <source>
        <dbReference type="EMBL" id="SMA32296.1"/>
    </source>
</evidence>
<evidence type="ECO:0008006" key="4">
    <source>
        <dbReference type="Google" id="ProtNLM"/>
    </source>
</evidence>
<sequence>MKGRLTRSLALLAGLALTSAGIAPAFADDSDNLRAMTLNIRHKTSGDEGDIAWKGRFGAVIRSVQANNPDILGTQEGYYSQLRSLETGYNHAGGEEGTAFIRLWEKAGAKIGNDYHRIGQGMGGITISEYNAIYVRKSRFDILEKGNKWYGFDGLKNSAVEAWLEQGFANVVVNIGTAAIPVLETVAVDFGAFKPRHLTYAKLRDKTSGRITWVFNTKMYDNNNPETVDGLQLTAARSYALGQLRQFIFEKATTEDGRVEPVVLLGSYGANYLNLPMSLTLSTIQNGTAMNDDFYRLNARWYALGTLPDESETFHNFGKIAGRFGSPVYPIDWTYSMGHASDGKGLTRKKSAIDKTMHQGYRNGGLVYPSDHYPVITDYSFQ</sequence>
<feature type="chain" id="PRO_5013253756" description="Endonuclease/Exonuclease/phosphatase family protein" evidence="1">
    <location>
        <begin position="28"/>
        <end position="382"/>
    </location>
</feature>
<name>A0A1X7ADW3_9GAMM</name>
<proteinExistence type="predicted"/>
<gene>
    <name evidence="2" type="ORF">EHSB41UT_00136</name>
</gene>
<dbReference type="RefSeq" id="WP_087105901.1">
    <property type="nucleotide sequence ID" value="NZ_CBCSCN010000012.1"/>
</dbReference>
<keyword evidence="1" id="KW-0732">Signal</keyword>
<reference evidence="2 3" key="1">
    <citation type="submission" date="2017-03" db="EMBL/GenBank/DDBJ databases">
        <authorList>
            <person name="Afonso C.L."/>
            <person name="Miller P.J."/>
            <person name="Scott M.A."/>
            <person name="Spackman E."/>
            <person name="Goraichik I."/>
            <person name="Dimitrov K.M."/>
            <person name="Suarez D.L."/>
            <person name="Swayne D.E."/>
        </authorList>
    </citation>
    <scope>NUCLEOTIDE SEQUENCE [LARGE SCALE GENOMIC DNA]</scope>
    <source>
        <strain evidence="2">SB41UT1</strain>
    </source>
</reference>
<dbReference type="AlphaFoldDB" id="A0A1X7ADW3"/>
<feature type="signal peptide" evidence="1">
    <location>
        <begin position="1"/>
        <end position="27"/>
    </location>
</feature>
<dbReference type="SUPFAM" id="SSF56219">
    <property type="entry name" value="DNase I-like"/>
    <property type="match status" value="1"/>
</dbReference>
<evidence type="ECO:0000313" key="3">
    <source>
        <dbReference type="Proteomes" id="UP000196573"/>
    </source>
</evidence>
<dbReference type="Gene3D" id="3.60.10.10">
    <property type="entry name" value="Endonuclease/exonuclease/phosphatase"/>
    <property type="match status" value="2"/>
</dbReference>
<evidence type="ECO:0000256" key="1">
    <source>
        <dbReference type="SAM" id="SignalP"/>
    </source>
</evidence>
<dbReference type="OrthoDB" id="9793162at2"/>
<protein>
    <recommendedName>
        <fullName evidence="4">Endonuclease/Exonuclease/phosphatase family protein</fullName>
    </recommendedName>
</protein>
<dbReference type="EMBL" id="FWPT01000001">
    <property type="protein sequence ID" value="SMA32296.1"/>
    <property type="molecule type" value="Genomic_DNA"/>
</dbReference>
<dbReference type="Proteomes" id="UP000196573">
    <property type="component" value="Unassembled WGS sequence"/>
</dbReference>
<keyword evidence="3" id="KW-1185">Reference proteome</keyword>
<accession>A0A1X7ADW3</accession>